<dbReference type="InterPro" id="IPR023828">
    <property type="entry name" value="Peptidase_S8_Ser-AS"/>
</dbReference>
<proteinExistence type="inferred from homology"/>
<dbReference type="InterPro" id="IPR022398">
    <property type="entry name" value="Peptidase_S8_His-AS"/>
</dbReference>
<dbReference type="InterPro" id="IPR015500">
    <property type="entry name" value="Peptidase_S8_subtilisin-rel"/>
</dbReference>
<dbReference type="Pfam" id="PF00082">
    <property type="entry name" value="Peptidase_S8"/>
    <property type="match status" value="1"/>
</dbReference>
<dbReference type="Gene3D" id="3.50.30.30">
    <property type="match status" value="1"/>
</dbReference>
<evidence type="ECO:0000256" key="2">
    <source>
        <dbReference type="ARBA" id="ARBA00022512"/>
    </source>
</evidence>
<evidence type="ECO:0000256" key="6">
    <source>
        <dbReference type="ARBA" id="ARBA00022801"/>
    </source>
</evidence>
<evidence type="ECO:0000313" key="16">
    <source>
        <dbReference type="Proteomes" id="UP000754883"/>
    </source>
</evidence>
<evidence type="ECO:0000256" key="1">
    <source>
        <dbReference type="ARBA" id="ARBA00011073"/>
    </source>
</evidence>
<dbReference type="EMBL" id="CABFNO020001563">
    <property type="protein sequence ID" value="CAH0003223.1"/>
    <property type="molecule type" value="Genomic_DNA"/>
</dbReference>
<keyword evidence="4 9" id="KW-0645">Protease</keyword>
<feature type="chain" id="PRO_5040287922" description="Minor extracellular protease vpr" evidence="11">
    <location>
        <begin position="22"/>
        <end position="901"/>
    </location>
</feature>
<dbReference type="InterPro" id="IPR023827">
    <property type="entry name" value="Peptidase_S8_Asp-AS"/>
</dbReference>
<evidence type="ECO:0000256" key="8">
    <source>
        <dbReference type="PIRSR" id="PIRSR615500-1"/>
    </source>
</evidence>
<evidence type="ECO:0000256" key="10">
    <source>
        <dbReference type="RuleBase" id="RU003355"/>
    </source>
</evidence>
<dbReference type="Gene3D" id="3.40.50.200">
    <property type="entry name" value="Peptidase S8/S53 domain"/>
    <property type="match status" value="1"/>
</dbReference>
<dbReference type="InterPro" id="IPR010435">
    <property type="entry name" value="C5a/SBT2-like_Fn3"/>
</dbReference>
<evidence type="ECO:0000256" key="5">
    <source>
        <dbReference type="ARBA" id="ARBA00022729"/>
    </source>
</evidence>
<feature type="domain" description="Peptidase S8/S53" evidence="12">
    <location>
        <begin position="142"/>
        <end position="532"/>
    </location>
</feature>
<dbReference type="InterPro" id="IPR036852">
    <property type="entry name" value="Peptidase_S8/S53_dom_sf"/>
</dbReference>
<dbReference type="OrthoDB" id="10256524at2759"/>
<feature type="signal peptide" evidence="11">
    <location>
        <begin position="1"/>
        <end position="21"/>
    </location>
</feature>
<dbReference type="PROSITE" id="PS00137">
    <property type="entry name" value="SUBTILASE_HIS"/>
    <property type="match status" value="1"/>
</dbReference>
<evidence type="ECO:0000256" key="9">
    <source>
        <dbReference type="PROSITE-ProRule" id="PRU01240"/>
    </source>
</evidence>
<dbReference type="AlphaFoldDB" id="A0A9N9UV80"/>
<reference evidence="15" key="1">
    <citation type="submission" date="2021-10" db="EMBL/GenBank/DDBJ databases">
        <authorList>
            <person name="Piombo E."/>
        </authorList>
    </citation>
    <scope>NUCLEOTIDE SEQUENCE</scope>
</reference>
<dbReference type="PROSITE" id="PS00136">
    <property type="entry name" value="SUBTILASE_ASP"/>
    <property type="match status" value="1"/>
</dbReference>
<sequence length="901" mass="96985">MRYSSILSTFALVPYLAGVGASVAISRREEEEAATVRVAKSFIIEYASSTAKTRRQDLSENDDITVVKTFDSEVFHGASIETETLSFDELVKIPDVLHVWPNENVQLLPTFDQKPAEVSEALEYTTHNVTGVNKLHAQGLFGKGVKIGVVDTGIWYNHKALGGGFGAGFKVGGGYDFVGNGAWPTEGQKEPDEDPLDQRGHGTHVAGIIAGQSEGWKGVAPEATLYAYKVFTTAGSTDTSTLIEAFLTAYDDGVDIITASIGGANGFSNNAWAEVASRLVTEGVVVTISGGNSGSNGPFYGSSGSSGKNVVAVASVATDIFPASAFEVTVGGKTVRAGYIPSTDYFPATVSDWPIVSLSLDSEATADGCETYPEGTRNLTGVVPIVRRGGCTFQAKQENLAALGAEYILIYNNDQPILSPSTENLDSLIGMISKETGASLVAALKSGDEVTADFSVNPEIPVGVDYSIGNLPNTFTSWATLYNLELKPDIAAPGGSIFSTWIDGTYNIISGTSMACPYVAGVAALYIGKYGNRQTLGKGFAYELTRRIISSGTAVSWSDGTSANRAFSASTAQVGNGLIDAWKVLHYDTQLEFQKFALNDTRYFSRYHDVTVYNKGKTAVSYEFSQQPGAGVDTITWVESAKTKRIRTFAQLSPKEYVPGVSLPRGFTLEPGTSKKVTVNFENPDTLGWNSTALPLYGGKVVVTGGNGEILSVPYLGLGGDLKNELGSIIETGYPYSVSTTKNTNFKEKSTYSFDLSTGAQDFPKIFLKLIWGTTEVRWDIYKAGFSERSWKYPPVVGENDYVGSAASWVGAGQVDVFDPSLYDPNETWSYPDTNVYRSVATSEFEHWWFGKLANGTQIEPGKYTIRFAVLKPFGNPYNADNWDVYRPDSGLPQIEVTGKY</sequence>
<dbReference type="CDD" id="cd02124">
    <property type="entry name" value="PA_PoS1_like"/>
    <property type="match status" value="1"/>
</dbReference>
<dbReference type="Pfam" id="PF02225">
    <property type="entry name" value="PA"/>
    <property type="match status" value="1"/>
</dbReference>
<gene>
    <name evidence="15" type="ORF">CBYS24578_00011488</name>
</gene>
<evidence type="ECO:0000259" key="14">
    <source>
        <dbReference type="Pfam" id="PF06280"/>
    </source>
</evidence>
<dbReference type="InterPro" id="IPR034187">
    <property type="entry name" value="Peptidases_S8_5"/>
</dbReference>
<feature type="active site" description="Charge relay system" evidence="8 9">
    <location>
        <position position="151"/>
    </location>
</feature>
<protein>
    <recommendedName>
        <fullName evidence="17">Minor extracellular protease vpr</fullName>
    </recommendedName>
</protein>
<dbReference type="PROSITE" id="PS00138">
    <property type="entry name" value="SUBTILASE_SER"/>
    <property type="match status" value="1"/>
</dbReference>
<evidence type="ECO:0008006" key="17">
    <source>
        <dbReference type="Google" id="ProtNLM"/>
    </source>
</evidence>
<keyword evidence="2" id="KW-0134">Cell wall</keyword>
<evidence type="ECO:0000256" key="3">
    <source>
        <dbReference type="ARBA" id="ARBA00022525"/>
    </source>
</evidence>
<dbReference type="SUPFAM" id="SSF52025">
    <property type="entry name" value="PA domain"/>
    <property type="match status" value="1"/>
</dbReference>
<feature type="active site" description="Charge relay system" evidence="8 9">
    <location>
        <position position="513"/>
    </location>
</feature>
<dbReference type="InterPro" id="IPR046450">
    <property type="entry name" value="PA_dom_sf"/>
</dbReference>
<dbReference type="InterPro" id="IPR050131">
    <property type="entry name" value="Peptidase_S8_subtilisin-like"/>
</dbReference>
<evidence type="ECO:0000256" key="11">
    <source>
        <dbReference type="SAM" id="SignalP"/>
    </source>
</evidence>
<dbReference type="PANTHER" id="PTHR43806:SF66">
    <property type="entry name" value="SERIN ENDOPEPTIDASE"/>
    <property type="match status" value="1"/>
</dbReference>
<dbReference type="PANTHER" id="PTHR43806">
    <property type="entry name" value="PEPTIDASE S8"/>
    <property type="match status" value="1"/>
</dbReference>
<dbReference type="InterPro" id="IPR003137">
    <property type="entry name" value="PA_domain"/>
</dbReference>
<evidence type="ECO:0000256" key="4">
    <source>
        <dbReference type="ARBA" id="ARBA00022670"/>
    </source>
</evidence>
<keyword evidence="6 9" id="KW-0378">Hydrolase</keyword>
<dbReference type="GO" id="GO:0004252">
    <property type="term" value="F:serine-type endopeptidase activity"/>
    <property type="evidence" value="ECO:0007669"/>
    <property type="project" value="UniProtKB-UniRule"/>
</dbReference>
<keyword evidence="16" id="KW-1185">Reference proteome</keyword>
<keyword evidence="7 9" id="KW-0720">Serine protease</keyword>
<dbReference type="PRINTS" id="PR00723">
    <property type="entry name" value="SUBTILISIN"/>
</dbReference>
<dbReference type="SUPFAM" id="SSF52743">
    <property type="entry name" value="Subtilisin-like"/>
    <property type="match status" value="1"/>
</dbReference>
<dbReference type="PROSITE" id="PS51892">
    <property type="entry name" value="SUBTILASE"/>
    <property type="match status" value="1"/>
</dbReference>
<comment type="similarity">
    <text evidence="1 9 10">Belongs to the peptidase S8 family.</text>
</comment>
<feature type="domain" description="C5a peptidase/Subtilisin-like protease SBT2-like Fn3-like" evidence="14">
    <location>
        <begin position="597"/>
        <end position="716"/>
    </location>
</feature>
<dbReference type="Pfam" id="PF06280">
    <property type="entry name" value="fn3_5"/>
    <property type="match status" value="1"/>
</dbReference>
<evidence type="ECO:0000259" key="12">
    <source>
        <dbReference type="Pfam" id="PF00082"/>
    </source>
</evidence>
<dbReference type="GO" id="GO:0016020">
    <property type="term" value="C:membrane"/>
    <property type="evidence" value="ECO:0007669"/>
    <property type="project" value="InterPro"/>
</dbReference>
<feature type="active site" description="Charge relay system" evidence="8 9">
    <location>
        <position position="201"/>
    </location>
</feature>
<dbReference type="GO" id="GO:0006508">
    <property type="term" value="P:proteolysis"/>
    <property type="evidence" value="ECO:0007669"/>
    <property type="project" value="UniProtKB-KW"/>
</dbReference>
<name>A0A9N9UV80_9HYPO</name>
<accession>A0A9N9UV80</accession>
<keyword evidence="3" id="KW-0964">Secreted</keyword>
<organism evidence="15 16">
    <name type="scientific">Clonostachys byssicola</name>
    <dbReference type="NCBI Taxonomy" id="160290"/>
    <lineage>
        <taxon>Eukaryota</taxon>
        <taxon>Fungi</taxon>
        <taxon>Dikarya</taxon>
        <taxon>Ascomycota</taxon>
        <taxon>Pezizomycotina</taxon>
        <taxon>Sordariomycetes</taxon>
        <taxon>Hypocreomycetidae</taxon>
        <taxon>Hypocreales</taxon>
        <taxon>Bionectriaceae</taxon>
        <taxon>Clonostachys</taxon>
    </lineage>
</organism>
<feature type="domain" description="PA" evidence="13">
    <location>
        <begin position="365"/>
        <end position="440"/>
    </location>
</feature>
<dbReference type="CDD" id="cd07489">
    <property type="entry name" value="Peptidases_S8_5"/>
    <property type="match status" value="1"/>
</dbReference>
<dbReference type="Proteomes" id="UP000754883">
    <property type="component" value="Unassembled WGS sequence"/>
</dbReference>
<evidence type="ECO:0000256" key="7">
    <source>
        <dbReference type="ARBA" id="ARBA00022825"/>
    </source>
</evidence>
<evidence type="ECO:0000313" key="15">
    <source>
        <dbReference type="EMBL" id="CAH0003223.1"/>
    </source>
</evidence>
<dbReference type="InterPro" id="IPR000209">
    <property type="entry name" value="Peptidase_S8/S53_dom"/>
</dbReference>
<comment type="caution">
    <text evidence="15">The sequence shown here is derived from an EMBL/GenBank/DDBJ whole genome shotgun (WGS) entry which is preliminary data.</text>
</comment>
<evidence type="ECO:0000259" key="13">
    <source>
        <dbReference type="Pfam" id="PF02225"/>
    </source>
</evidence>
<keyword evidence="5 11" id="KW-0732">Signal</keyword>